<comment type="caution">
    <text evidence="2">The sequence shown here is derived from an EMBL/GenBank/DDBJ whole genome shotgun (WGS) entry which is preliminary data.</text>
</comment>
<evidence type="ECO:0000313" key="2">
    <source>
        <dbReference type="EMBL" id="KAK3092519.1"/>
    </source>
</evidence>
<name>A0AA88Y2A2_PINIB</name>
<gene>
    <name evidence="2" type="ORF">FSP39_003899</name>
</gene>
<sequence>MDIGDDIFLTQNSFKENDSEYDTDSAINDILSLENIDPNFELECNLFEPLDDDKDLLSATLEIEKKERSEVTNPRFPEPLSEVELSELVKRAVPKNTLRKSSWAFHLFNTWTKESNLDEAVLKMNHECLNELLGRLVTEVKTKNGQQFRPNSLYEIVVSIQHFLRQNGNYVSLLERGKFSKLRQILDAKMKEIYIAKSDIGSTKEQEEEMWKKEVFGTDTPAKLIDSLVYSFGLNFALLAKEHRNFRFGPLR</sequence>
<reference evidence="2" key="1">
    <citation type="submission" date="2019-08" db="EMBL/GenBank/DDBJ databases">
        <title>The improved chromosome-level genome for the pearl oyster Pinctada fucata martensii using PacBio sequencing and Hi-C.</title>
        <authorList>
            <person name="Zheng Z."/>
        </authorList>
    </citation>
    <scope>NUCLEOTIDE SEQUENCE</scope>
    <source>
        <strain evidence="2">ZZ-2019</strain>
        <tissue evidence="2">Adductor muscle</tissue>
    </source>
</reference>
<organism evidence="2 3">
    <name type="scientific">Pinctada imbricata</name>
    <name type="common">Atlantic pearl-oyster</name>
    <name type="synonym">Pinctada martensii</name>
    <dbReference type="NCBI Taxonomy" id="66713"/>
    <lineage>
        <taxon>Eukaryota</taxon>
        <taxon>Metazoa</taxon>
        <taxon>Spiralia</taxon>
        <taxon>Lophotrochozoa</taxon>
        <taxon>Mollusca</taxon>
        <taxon>Bivalvia</taxon>
        <taxon>Autobranchia</taxon>
        <taxon>Pteriomorphia</taxon>
        <taxon>Pterioida</taxon>
        <taxon>Pterioidea</taxon>
        <taxon>Pteriidae</taxon>
        <taxon>Pinctada</taxon>
    </lineage>
</organism>
<dbReference type="AlphaFoldDB" id="A0AA88Y2A2"/>
<dbReference type="Proteomes" id="UP001186944">
    <property type="component" value="Unassembled WGS sequence"/>
</dbReference>
<dbReference type="PANTHER" id="PTHR46963">
    <property type="entry name" value="SIMILAR TO RIKEN CDNA E130308A19"/>
    <property type="match status" value="1"/>
</dbReference>
<evidence type="ECO:0000259" key="1">
    <source>
        <dbReference type="Pfam" id="PF25561"/>
    </source>
</evidence>
<feature type="domain" description="QRICH1-like" evidence="1">
    <location>
        <begin position="112"/>
        <end position="191"/>
    </location>
</feature>
<keyword evidence="3" id="KW-1185">Reference proteome</keyword>
<evidence type="ECO:0000313" key="3">
    <source>
        <dbReference type="Proteomes" id="UP001186944"/>
    </source>
</evidence>
<dbReference type="InterPro" id="IPR057926">
    <property type="entry name" value="QRICH1_dom"/>
</dbReference>
<dbReference type="InterPro" id="IPR042838">
    <property type="entry name" value="KIAA1958"/>
</dbReference>
<dbReference type="EMBL" id="VSWD01000009">
    <property type="protein sequence ID" value="KAK3092519.1"/>
    <property type="molecule type" value="Genomic_DNA"/>
</dbReference>
<proteinExistence type="predicted"/>
<dbReference type="PANTHER" id="PTHR46963:SF4">
    <property type="entry name" value="HYPOTHETICAL PROTEIN MGC115716"/>
    <property type="match status" value="1"/>
</dbReference>
<accession>A0AA88Y2A2</accession>
<protein>
    <recommendedName>
        <fullName evidence="1">QRICH1-like domain-containing protein</fullName>
    </recommendedName>
</protein>
<dbReference type="Pfam" id="PF25561">
    <property type="entry name" value="QRICH1"/>
    <property type="match status" value="1"/>
</dbReference>